<sequence>MYEGFVIERQAFGPLDLRYLMWLGESADNLRRLRVDTGCDKHRDFRAEYSPDSRWADSSTCVTFITANAILRTVNSHGPAVLPTYSRDVAVLYETDTLCLSYLAARMQLPPSIPRRPVAWVAAPFVPMTSTRAPHGCQDDRNGWVAAQKLIKQGCEQCAKSEDRKPRGCIKRRPTRRSEREALKIWLSAANLEHHVKAKKRAYCARVSLASDARILLARAVEVIPQSVELWLALARLETPDKAKAVLNKARKVIPTSHDRRRAAARAGVLRGGQAGRAAREGARARRQDDQGGRARAPAAPSTAHAPAVAQGGGAVRERGRRSRWTSRRKTDLIPGPWTSDVEAAEAKSNIGAARAILAYALRVFPDKKSLRRKAADLEKARGTRESLNAILEGAVHHCPQAEVLWLMWANEKWLEGDVPAALELLERAFIANSESQQIWLAAVKLEAENGELGVARELLVRARTVADTQRVKPAIFERQQDQLSNVLETLATAIKKYPKFAKLYMIQGQIHHQQGNLAAARAAYAAGIKACPKDVNLIKARALLDKARLANSGNEVLWAKAVDAEDHSGGTTQAKTVLARVPYVWPAVVAGVARLFWTEREIEKARDWFGRAVAASCLRYQEQQGEVIAKAVAAELRYGLTWQPIAKDVANVAKSAREILATRPRHLSGQGFHDEFLPQRKFLVAVPGLQLCGVFPCWLHVYECHLGLPISTHSDRMQSEDSEDNIVCTVTIQMIDDDDLDPAMSWNEMAKERG</sequence>
<dbReference type="Gene3D" id="1.25.40.10">
    <property type="entry name" value="Tetratricopeptide repeat domain"/>
    <property type="match status" value="2"/>
</dbReference>
<evidence type="ECO:0000313" key="3">
    <source>
        <dbReference type="EMBL" id="RPD55484.1"/>
    </source>
</evidence>
<protein>
    <submittedName>
        <fullName evidence="3">TPR-like protein</fullName>
    </submittedName>
</protein>
<dbReference type="GO" id="GO:0071013">
    <property type="term" value="C:catalytic step 2 spliceosome"/>
    <property type="evidence" value="ECO:0007669"/>
    <property type="project" value="TreeGrafter"/>
</dbReference>
<dbReference type="PANTHER" id="PTHR11246">
    <property type="entry name" value="PRE-MRNA SPLICING FACTOR"/>
    <property type="match status" value="1"/>
</dbReference>
<dbReference type="GO" id="GO:0046540">
    <property type="term" value="C:U4/U6 x U5 tri-snRNP complex"/>
    <property type="evidence" value="ECO:0007669"/>
    <property type="project" value="TreeGrafter"/>
</dbReference>
<reference evidence="3" key="1">
    <citation type="journal article" date="2018" name="Genome Biol. Evol.">
        <title>Genomics and development of Lentinus tigrinus, a white-rot wood-decaying mushroom with dimorphic fruiting bodies.</title>
        <authorList>
            <person name="Wu B."/>
            <person name="Xu Z."/>
            <person name="Knudson A."/>
            <person name="Carlson A."/>
            <person name="Chen N."/>
            <person name="Kovaka S."/>
            <person name="LaButti K."/>
            <person name="Lipzen A."/>
            <person name="Pennachio C."/>
            <person name="Riley R."/>
            <person name="Schakwitz W."/>
            <person name="Umezawa K."/>
            <person name="Ohm R.A."/>
            <person name="Grigoriev I.V."/>
            <person name="Nagy L.G."/>
            <person name="Gibbons J."/>
            <person name="Hibbett D."/>
        </authorList>
    </citation>
    <scope>NUCLEOTIDE SEQUENCE [LARGE SCALE GENOMIC DNA]</scope>
    <source>
        <strain evidence="3">ALCF2SS1-6</strain>
    </source>
</reference>
<dbReference type="SUPFAM" id="SSF48452">
    <property type="entry name" value="TPR-like"/>
    <property type="match status" value="2"/>
</dbReference>
<dbReference type="SMART" id="SM00386">
    <property type="entry name" value="HAT"/>
    <property type="match status" value="6"/>
</dbReference>
<name>A0A5C2RVS9_9APHY</name>
<dbReference type="Proteomes" id="UP000313359">
    <property type="component" value="Unassembled WGS sequence"/>
</dbReference>
<evidence type="ECO:0000256" key="1">
    <source>
        <dbReference type="ARBA" id="ARBA00022737"/>
    </source>
</evidence>
<dbReference type="InterPro" id="IPR011990">
    <property type="entry name" value="TPR-like_helical_dom_sf"/>
</dbReference>
<accession>A0A5C2RVS9</accession>
<feature type="compositionally biased region" description="Basic residues" evidence="2">
    <location>
        <begin position="319"/>
        <end position="328"/>
    </location>
</feature>
<dbReference type="STRING" id="1328759.A0A5C2RVS9"/>
<keyword evidence="1" id="KW-0677">Repeat</keyword>
<dbReference type="GO" id="GO:0000244">
    <property type="term" value="P:spliceosomal tri-snRNP complex assembly"/>
    <property type="evidence" value="ECO:0007669"/>
    <property type="project" value="TreeGrafter"/>
</dbReference>
<feature type="compositionally biased region" description="Low complexity" evidence="2">
    <location>
        <begin position="295"/>
        <end position="310"/>
    </location>
</feature>
<feature type="compositionally biased region" description="Basic and acidic residues" evidence="2">
    <location>
        <begin position="278"/>
        <end position="293"/>
    </location>
</feature>
<dbReference type="InterPro" id="IPR003107">
    <property type="entry name" value="HAT"/>
</dbReference>
<evidence type="ECO:0000313" key="4">
    <source>
        <dbReference type="Proteomes" id="UP000313359"/>
    </source>
</evidence>
<dbReference type="Pfam" id="PF13432">
    <property type="entry name" value="TPR_16"/>
    <property type="match status" value="2"/>
</dbReference>
<organism evidence="3 4">
    <name type="scientific">Lentinus tigrinus ALCF2SS1-6</name>
    <dbReference type="NCBI Taxonomy" id="1328759"/>
    <lineage>
        <taxon>Eukaryota</taxon>
        <taxon>Fungi</taxon>
        <taxon>Dikarya</taxon>
        <taxon>Basidiomycota</taxon>
        <taxon>Agaricomycotina</taxon>
        <taxon>Agaricomycetes</taxon>
        <taxon>Polyporales</taxon>
        <taxon>Polyporaceae</taxon>
        <taxon>Lentinus</taxon>
    </lineage>
</organism>
<dbReference type="PANTHER" id="PTHR11246:SF1">
    <property type="entry name" value="PRE-MRNA-PROCESSING FACTOR 6"/>
    <property type="match status" value="1"/>
</dbReference>
<dbReference type="AlphaFoldDB" id="A0A5C2RVS9"/>
<keyword evidence="4" id="KW-1185">Reference proteome</keyword>
<dbReference type="EMBL" id="ML122295">
    <property type="protein sequence ID" value="RPD55484.1"/>
    <property type="molecule type" value="Genomic_DNA"/>
</dbReference>
<gene>
    <name evidence="3" type="ORF">L227DRAFT_566644</name>
</gene>
<dbReference type="InterPro" id="IPR045075">
    <property type="entry name" value="Syf1-like"/>
</dbReference>
<evidence type="ECO:0000256" key="2">
    <source>
        <dbReference type="SAM" id="MobiDB-lite"/>
    </source>
</evidence>
<dbReference type="OrthoDB" id="440128at2759"/>
<feature type="region of interest" description="Disordered" evidence="2">
    <location>
        <begin position="257"/>
        <end position="333"/>
    </location>
</feature>
<proteinExistence type="predicted"/>